<comment type="cofactor">
    <cofactor evidence="18">
        <name>Co(2+)</name>
        <dbReference type="ChEBI" id="CHEBI:48828"/>
    </cofactor>
    <cofactor evidence="18">
        <name>Zn(2+)</name>
        <dbReference type="ChEBI" id="CHEBI:29105"/>
    </cofactor>
    <text evidence="18">Binds 1 divalent metal cation per subunit. Can use either Co(2+) or Zn(2+).</text>
</comment>
<dbReference type="EMBL" id="VOGB01000004">
    <property type="protein sequence ID" value="MQM72665.1"/>
    <property type="molecule type" value="Genomic_DNA"/>
</dbReference>
<dbReference type="GO" id="GO:0000166">
    <property type="term" value="F:nucleotide binding"/>
    <property type="evidence" value="ECO:0007669"/>
    <property type="project" value="UniProtKB-KW"/>
</dbReference>
<feature type="domain" description="3-dehydroquinate synthase C-terminal" evidence="20">
    <location>
        <begin position="183"/>
        <end position="323"/>
    </location>
</feature>
<feature type="domain" description="3-dehydroquinate synthase N-terminal" evidence="19">
    <location>
        <begin position="69"/>
        <end position="180"/>
    </location>
</feature>
<evidence type="ECO:0000313" key="22">
    <source>
        <dbReference type="Proteomes" id="UP000473648"/>
    </source>
</evidence>
<dbReference type="GO" id="GO:0003856">
    <property type="term" value="F:3-dehydroquinate synthase activity"/>
    <property type="evidence" value="ECO:0007669"/>
    <property type="project" value="UniProtKB-UniRule"/>
</dbReference>
<evidence type="ECO:0000256" key="11">
    <source>
        <dbReference type="ARBA" id="ARBA00022723"/>
    </source>
</evidence>
<evidence type="ECO:0000256" key="10">
    <source>
        <dbReference type="ARBA" id="ARBA00022605"/>
    </source>
</evidence>
<keyword evidence="14 18" id="KW-0520">NAD</keyword>
<dbReference type="InterPro" id="IPR050071">
    <property type="entry name" value="Dehydroquinate_synthase"/>
</dbReference>
<keyword evidence="15 18" id="KW-0057">Aromatic amino acid biosynthesis</keyword>
<accession>A0A6L5GQY8</accession>
<evidence type="ECO:0000256" key="12">
    <source>
        <dbReference type="ARBA" id="ARBA00022741"/>
    </source>
</evidence>
<keyword evidence="17 18" id="KW-0170">Cobalt</keyword>
<evidence type="ECO:0000256" key="18">
    <source>
        <dbReference type="HAMAP-Rule" id="MF_00110"/>
    </source>
</evidence>
<evidence type="ECO:0000256" key="5">
    <source>
        <dbReference type="ARBA" id="ARBA00004661"/>
    </source>
</evidence>
<evidence type="ECO:0000256" key="2">
    <source>
        <dbReference type="ARBA" id="ARBA00001911"/>
    </source>
</evidence>
<feature type="binding site" evidence="18">
    <location>
        <position position="144"/>
    </location>
    <ligand>
        <name>NAD(+)</name>
        <dbReference type="ChEBI" id="CHEBI:57540"/>
    </ligand>
</feature>
<dbReference type="InterPro" id="IPR016037">
    <property type="entry name" value="DHQ_synth_AroB"/>
</dbReference>
<dbReference type="AlphaFoldDB" id="A0A6L5GQY8"/>
<dbReference type="InterPro" id="IPR030963">
    <property type="entry name" value="DHQ_synth_fam"/>
</dbReference>
<comment type="caution">
    <text evidence="21">The sequence shown here is derived from an EMBL/GenBank/DDBJ whole genome shotgun (WGS) entry which is preliminary data.</text>
</comment>
<dbReference type="Pfam" id="PF01761">
    <property type="entry name" value="DHQ_synthase"/>
    <property type="match status" value="1"/>
</dbReference>
<dbReference type="NCBIfam" id="TIGR01357">
    <property type="entry name" value="aroB"/>
    <property type="match status" value="1"/>
</dbReference>
<comment type="similarity">
    <text evidence="6 18">Belongs to the sugar phosphate cyclases superfamily. Dehydroquinate synthase family.</text>
</comment>
<evidence type="ECO:0000256" key="14">
    <source>
        <dbReference type="ARBA" id="ARBA00023027"/>
    </source>
</evidence>
<keyword evidence="11 18" id="KW-0479">Metal-binding</keyword>
<proteinExistence type="inferred from homology"/>
<feature type="binding site" evidence="18">
    <location>
        <begin position="171"/>
        <end position="174"/>
    </location>
    <ligand>
        <name>NAD(+)</name>
        <dbReference type="ChEBI" id="CHEBI:57540"/>
    </ligand>
</feature>
<evidence type="ECO:0000256" key="7">
    <source>
        <dbReference type="ARBA" id="ARBA00013031"/>
    </source>
</evidence>
<keyword evidence="13 18" id="KW-0862">Zinc</keyword>
<evidence type="ECO:0000256" key="16">
    <source>
        <dbReference type="ARBA" id="ARBA00023239"/>
    </source>
</evidence>
<dbReference type="Gene3D" id="1.20.1090.10">
    <property type="entry name" value="Dehydroquinate synthase-like - alpha domain"/>
    <property type="match status" value="1"/>
</dbReference>
<feature type="binding site" evidence="18">
    <location>
        <begin position="131"/>
        <end position="132"/>
    </location>
    <ligand>
        <name>NAD(+)</name>
        <dbReference type="ChEBI" id="CHEBI:57540"/>
    </ligand>
</feature>
<protein>
    <recommendedName>
        <fullName evidence="8 18">3-dehydroquinate synthase</fullName>
        <shortName evidence="18">DHQS</shortName>
        <ecNumber evidence="7 18">4.2.3.4</ecNumber>
    </recommendedName>
</protein>
<dbReference type="HAMAP" id="MF_00110">
    <property type="entry name" value="DHQ_synthase"/>
    <property type="match status" value="1"/>
</dbReference>
<evidence type="ECO:0000256" key="3">
    <source>
        <dbReference type="ARBA" id="ARBA00001947"/>
    </source>
</evidence>
<dbReference type="PIRSF" id="PIRSF001455">
    <property type="entry name" value="DHQ_synth"/>
    <property type="match status" value="1"/>
</dbReference>
<name>A0A6L5GQY8_9FIRM</name>
<organism evidence="21 22">
    <name type="scientific">Candidatus Pseudoramibacter fermentans</name>
    <dbReference type="NCBI Taxonomy" id="2594427"/>
    <lineage>
        <taxon>Bacteria</taxon>
        <taxon>Bacillati</taxon>
        <taxon>Bacillota</taxon>
        <taxon>Clostridia</taxon>
        <taxon>Eubacteriales</taxon>
        <taxon>Eubacteriaceae</taxon>
        <taxon>Pseudoramibacter</taxon>
    </lineage>
</organism>
<dbReference type="InterPro" id="IPR056179">
    <property type="entry name" value="DHQS_C"/>
</dbReference>
<evidence type="ECO:0000256" key="15">
    <source>
        <dbReference type="ARBA" id="ARBA00023141"/>
    </source>
</evidence>
<feature type="binding site" evidence="18">
    <location>
        <position position="153"/>
    </location>
    <ligand>
        <name>NAD(+)</name>
        <dbReference type="ChEBI" id="CHEBI:57540"/>
    </ligand>
</feature>
<comment type="subcellular location">
    <subcellularLocation>
        <location evidence="4 18">Cytoplasm</location>
    </subcellularLocation>
</comment>
<dbReference type="InterPro" id="IPR030960">
    <property type="entry name" value="DHQS/DOIS_N"/>
</dbReference>
<feature type="binding site" evidence="18">
    <location>
        <position position="186"/>
    </location>
    <ligand>
        <name>Zn(2+)</name>
        <dbReference type="ChEBI" id="CHEBI:29105"/>
    </ligand>
</feature>
<evidence type="ECO:0000256" key="1">
    <source>
        <dbReference type="ARBA" id="ARBA00001393"/>
    </source>
</evidence>
<keyword evidence="10 18" id="KW-0028">Amino-acid biosynthesis</keyword>
<feature type="binding site" evidence="18">
    <location>
        <position position="264"/>
    </location>
    <ligand>
        <name>Zn(2+)</name>
        <dbReference type="ChEBI" id="CHEBI:29105"/>
    </ligand>
</feature>
<dbReference type="PANTHER" id="PTHR43622">
    <property type="entry name" value="3-DEHYDROQUINATE SYNTHASE"/>
    <property type="match status" value="1"/>
</dbReference>
<keyword evidence="22" id="KW-1185">Reference proteome</keyword>
<dbReference type="FunFam" id="3.40.50.1970:FF:000007">
    <property type="entry name" value="Pentafunctional AROM polypeptide"/>
    <property type="match status" value="1"/>
</dbReference>
<dbReference type="EC" id="4.2.3.4" evidence="7 18"/>
<comment type="caution">
    <text evidence="18">Lacks conserved residue(s) required for the propagation of feature annotation.</text>
</comment>
<evidence type="ECO:0000256" key="6">
    <source>
        <dbReference type="ARBA" id="ARBA00005412"/>
    </source>
</evidence>
<gene>
    <name evidence="18 21" type="primary">aroB</name>
    <name evidence="21" type="ORF">FRC53_04430</name>
</gene>
<sequence>MKKLTCSVESSHKTEIYIHNGLREHLYELKDQFAKYNAIVIITDKNVAGHYLRLVVQQLKSFGGNVYSIVIPAGEASKNLSQVESIYYKLAEFNVTRSDAIVALGGGVVGDLAGFAAATYMRGIDFFQIPTSLIAMTDSSVGSKTGVDLDVGKNLVGAFYPAQAVFVDPECLTTLEDRYFIDGMAEVIKYGCIASSKLFVRLAGYQYQEDLQADMEDIVAKCLQIKRNIVEEDEKESGVRRILNFGHTIGHVIENYFGYEGYSHGEGVAVGMYNITKMSVREGITSQEDLDNLGKMLIKYGLPIDMPDMDLNRVQDIVVHDKKFTGDILNVCVMPRIGTAEIVRVQKDKAIDLFTPDAVESEMPAPLADEQA</sequence>
<evidence type="ECO:0000259" key="19">
    <source>
        <dbReference type="Pfam" id="PF01761"/>
    </source>
</evidence>
<evidence type="ECO:0000256" key="9">
    <source>
        <dbReference type="ARBA" id="ARBA00022490"/>
    </source>
</evidence>
<dbReference type="Pfam" id="PF24621">
    <property type="entry name" value="DHQS_C"/>
    <property type="match status" value="1"/>
</dbReference>
<dbReference type="Proteomes" id="UP000473648">
    <property type="component" value="Unassembled WGS sequence"/>
</dbReference>
<comment type="cofactor">
    <cofactor evidence="3">
        <name>Zn(2+)</name>
        <dbReference type="ChEBI" id="CHEBI:29105"/>
    </cofactor>
</comment>
<comment type="cofactor">
    <cofactor evidence="2 18">
        <name>NAD(+)</name>
        <dbReference type="ChEBI" id="CHEBI:57540"/>
    </cofactor>
</comment>
<comment type="catalytic activity">
    <reaction evidence="1 18">
        <text>7-phospho-2-dehydro-3-deoxy-D-arabino-heptonate = 3-dehydroquinate + phosphate</text>
        <dbReference type="Rhea" id="RHEA:21968"/>
        <dbReference type="ChEBI" id="CHEBI:32364"/>
        <dbReference type="ChEBI" id="CHEBI:43474"/>
        <dbReference type="ChEBI" id="CHEBI:58394"/>
        <dbReference type="EC" id="4.2.3.4"/>
    </reaction>
</comment>
<dbReference type="GO" id="GO:0009423">
    <property type="term" value="P:chorismate biosynthetic process"/>
    <property type="evidence" value="ECO:0007669"/>
    <property type="project" value="UniProtKB-UniRule"/>
</dbReference>
<evidence type="ECO:0000256" key="4">
    <source>
        <dbReference type="ARBA" id="ARBA00004496"/>
    </source>
</evidence>
<evidence type="ECO:0000256" key="13">
    <source>
        <dbReference type="ARBA" id="ARBA00022833"/>
    </source>
</evidence>
<dbReference type="GO" id="GO:0046872">
    <property type="term" value="F:metal ion binding"/>
    <property type="evidence" value="ECO:0007669"/>
    <property type="project" value="UniProtKB-KW"/>
</dbReference>
<keyword evidence="12 18" id="KW-0547">Nucleotide-binding</keyword>
<feature type="binding site" evidence="18">
    <location>
        <begin position="107"/>
        <end position="111"/>
    </location>
    <ligand>
        <name>NAD(+)</name>
        <dbReference type="ChEBI" id="CHEBI:57540"/>
    </ligand>
</feature>
<dbReference type="Gene3D" id="3.40.50.1970">
    <property type="match status" value="1"/>
</dbReference>
<comment type="pathway">
    <text evidence="5 18">Metabolic intermediate biosynthesis; chorismate biosynthesis; chorismate from D-erythrose 4-phosphate and phosphoenolpyruvate: step 2/7.</text>
</comment>
<evidence type="ECO:0000313" key="21">
    <source>
        <dbReference type="EMBL" id="MQM72665.1"/>
    </source>
</evidence>
<keyword evidence="16 18" id="KW-0456">Lyase</keyword>
<dbReference type="UniPathway" id="UPA00053">
    <property type="reaction ID" value="UER00085"/>
</dbReference>
<dbReference type="GO" id="GO:0008652">
    <property type="term" value="P:amino acid biosynthetic process"/>
    <property type="evidence" value="ECO:0007669"/>
    <property type="project" value="UniProtKB-KW"/>
</dbReference>
<feature type="binding site" evidence="18">
    <location>
        <position position="247"/>
    </location>
    <ligand>
        <name>Zn(2+)</name>
        <dbReference type="ChEBI" id="CHEBI:29105"/>
    </ligand>
</feature>
<dbReference type="PANTHER" id="PTHR43622:SF7">
    <property type="entry name" value="3-DEHYDROQUINATE SYNTHASE, CHLOROPLASTIC"/>
    <property type="match status" value="1"/>
</dbReference>
<evidence type="ECO:0000256" key="8">
    <source>
        <dbReference type="ARBA" id="ARBA00017684"/>
    </source>
</evidence>
<dbReference type="CDD" id="cd08195">
    <property type="entry name" value="DHQS"/>
    <property type="match status" value="1"/>
</dbReference>
<evidence type="ECO:0000259" key="20">
    <source>
        <dbReference type="Pfam" id="PF24621"/>
    </source>
</evidence>
<keyword evidence="9 18" id="KW-0963">Cytoplasm</keyword>
<comment type="function">
    <text evidence="18">Catalyzes the conversion of 3-deoxy-D-arabino-heptulosonate 7-phosphate (DAHP) to dehydroquinate (DHQ).</text>
</comment>
<dbReference type="GO" id="GO:0005737">
    <property type="term" value="C:cytoplasm"/>
    <property type="evidence" value="ECO:0007669"/>
    <property type="project" value="UniProtKB-SubCell"/>
</dbReference>
<dbReference type="GO" id="GO:0009073">
    <property type="term" value="P:aromatic amino acid family biosynthetic process"/>
    <property type="evidence" value="ECO:0007669"/>
    <property type="project" value="UniProtKB-KW"/>
</dbReference>
<reference evidence="21" key="1">
    <citation type="journal article" date="2020" name="Appl. Environ. Microbiol.">
        <title>Medium-Chain Fatty Acid Synthesis by 'Candidatus Weimeria bifida' gen. nov., sp. nov., and 'Candidatus Pseudoramibacter fermentans' sp. nov.</title>
        <authorList>
            <person name="Scarborough M.J."/>
            <person name="Myers K.S."/>
            <person name="Donohue T.J."/>
            <person name="Noguera D.R."/>
        </authorList>
    </citation>
    <scope>NUCLEOTIDE SEQUENCE</scope>
    <source>
        <strain evidence="21">EUB1.1</strain>
    </source>
</reference>
<evidence type="ECO:0000256" key="17">
    <source>
        <dbReference type="ARBA" id="ARBA00023285"/>
    </source>
</evidence>
<dbReference type="SUPFAM" id="SSF56796">
    <property type="entry name" value="Dehydroquinate synthase-like"/>
    <property type="match status" value="1"/>
</dbReference>